<dbReference type="InterPro" id="IPR050595">
    <property type="entry name" value="Bact_response_regulator"/>
</dbReference>
<feature type="domain" description="Response regulatory" evidence="3">
    <location>
        <begin position="11"/>
        <end position="128"/>
    </location>
</feature>
<dbReference type="GO" id="GO:0000160">
    <property type="term" value="P:phosphorelay signal transduction system"/>
    <property type="evidence" value="ECO:0007669"/>
    <property type="project" value="InterPro"/>
</dbReference>
<feature type="modified residue" description="4-aspartylphosphate" evidence="2">
    <location>
        <position position="197"/>
    </location>
</feature>
<dbReference type="InterPro" id="IPR001789">
    <property type="entry name" value="Sig_transdc_resp-reg_receiver"/>
</dbReference>
<dbReference type="STRING" id="867345.SAMN05421693_12053"/>
<dbReference type="SMART" id="SM00448">
    <property type="entry name" value="REC"/>
    <property type="match status" value="2"/>
</dbReference>
<keyword evidence="5" id="KW-1185">Reference proteome</keyword>
<reference evidence="4 5" key="1">
    <citation type="submission" date="2016-10" db="EMBL/GenBank/DDBJ databases">
        <authorList>
            <person name="de Groot N.N."/>
        </authorList>
    </citation>
    <scope>NUCLEOTIDE SEQUENCE [LARGE SCALE GENOMIC DNA]</scope>
    <source>
        <strain evidence="4 5">B7-7</strain>
    </source>
</reference>
<evidence type="ECO:0000313" key="4">
    <source>
        <dbReference type="EMBL" id="SEQ21697.1"/>
    </source>
</evidence>
<gene>
    <name evidence="4" type="ORF">SAMN05421693_12053</name>
</gene>
<dbReference type="PANTHER" id="PTHR44591">
    <property type="entry name" value="STRESS RESPONSE REGULATOR PROTEIN 1"/>
    <property type="match status" value="1"/>
</dbReference>
<name>A0A1H9E7T4_9GAMM</name>
<evidence type="ECO:0000256" key="2">
    <source>
        <dbReference type="PROSITE-ProRule" id="PRU00169"/>
    </source>
</evidence>
<dbReference type="RefSeq" id="WP_090207837.1">
    <property type="nucleotide sequence ID" value="NZ_FOFO01000020.1"/>
</dbReference>
<evidence type="ECO:0000313" key="5">
    <source>
        <dbReference type="Proteomes" id="UP000199496"/>
    </source>
</evidence>
<organism evidence="4 5">
    <name type="scientific">Ectothiorhodospira magna</name>
    <dbReference type="NCBI Taxonomy" id="867345"/>
    <lineage>
        <taxon>Bacteria</taxon>
        <taxon>Pseudomonadati</taxon>
        <taxon>Pseudomonadota</taxon>
        <taxon>Gammaproteobacteria</taxon>
        <taxon>Chromatiales</taxon>
        <taxon>Ectothiorhodospiraceae</taxon>
        <taxon>Ectothiorhodospira</taxon>
    </lineage>
</organism>
<evidence type="ECO:0000256" key="1">
    <source>
        <dbReference type="ARBA" id="ARBA00022553"/>
    </source>
</evidence>
<feature type="domain" description="Response regulatory" evidence="3">
    <location>
        <begin position="147"/>
        <end position="264"/>
    </location>
</feature>
<evidence type="ECO:0000259" key="3">
    <source>
        <dbReference type="PROSITE" id="PS50110"/>
    </source>
</evidence>
<keyword evidence="1 2" id="KW-0597">Phosphoprotein</keyword>
<proteinExistence type="predicted"/>
<comment type="caution">
    <text evidence="2">Lacks conserved residue(s) required for the propagation of feature annotation.</text>
</comment>
<dbReference type="EMBL" id="FOFO01000020">
    <property type="protein sequence ID" value="SEQ21697.1"/>
    <property type="molecule type" value="Genomic_DNA"/>
</dbReference>
<dbReference type="Pfam" id="PF00072">
    <property type="entry name" value="Response_reg"/>
    <property type="match status" value="2"/>
</dbReference>
<dbReference type="OrthoDB" id="9800897at2"/>
<dbReference type="PROSITE" id="PS50110">
    <property type="entry name" value="RESPONSE_REGULATORY"/>
    <property type="match status" value="2"/>
</dbReference>
<accession>A0A1H9E7T4</accession>
<dbReference type="Gene3D" id="3.40.50.2300">
    <property type="match status" value="2"/>
</dbReference>
<protein>
    <submittedName>
        <fullName evidence="4">Two-component system, chemotaxis family, response regulator CheY</fullName>
    </submittedName>
</protein>
<sequence length="264" mass="29749">MSQRVCVEDLAILLIEPSRTQRQIITKLLSDGQIQKIETADSAAAALNIMAGYVPDLLISNFYMPDMEAPELFARMSADPNLSEVPKMVISSEQDHDKLDAVRQSGVLALLPKPFDRCDLERALRVTLDYLEEEELDLEDRDITEVRVLLVDDSRMARNHLRRVLEHVGAQHIDEVENGALALEQLSQHEYDLVVTDYNMPVMDGQALVNEIRSNPAYVHIPVMMVTSESDISRLSSVKQAGVSAICDKPFEVNQVRKLLKRII</sequence>
<dbReference type="PANTHER" id="PTHR44591:SF3">
    <property type="entry name" value="RESPONSE REGULATORY DOMAIN-CONTAINING PROTEIN"/>
    <property type="match status" value="1"/>
</dbReference>
<dbReference type="InterPro" id="IPR011006">
    <property type="entry name" value="CheY-like_superfamily"/>
</dbReference>
<dbReference type="SUPFAM" id="SSF52172">
    <property type="entry name" value="CheY-like"/>
    <property type="match status" value="2"/>
</dbReference>
<dbReference type="Proteomes" id="UP000199496">
    <property type="component" value="Unassembled WGS sequence"/>
</dbReference>
<dbReference type="AlphaFoldDB" id="A0A1H9E7T4"/>